<dbReference type="InterPro" id="IPR051483">
    <property type="entry name" value="MAP7_domain-containing"/>
</dbReference>
<evidence type="ECO:0000256" key="6">
    <source>
        <dbReference type="SAM" id="MobiDB-lite"/>
    </source>
</evidence>
<name>A0A7J7YN20_PIPKU</name>
<dbReference type="GO" id="GO:0015630">
    <property type="term" value="C:microtubule cytoskeleton"/>
    <property type="evidence" value="ECO:0007669"/>
    <property type="project" value="InterPro"/>
</dbReference>
<gene>
    <name evidence="7" type="ORF">mPipKuh1_011214</name>
</gene>
<comment type="caution">
    <text evidence="7">The sequence shown here is derived from an EMBL/GenBank/DDBJ whole genome shotgun (WGS) entry which is preliminary data.</text>
</comment>
<evidence type="ECO:0000256" key="5">
    <source>
        <dbReference type="ARBA" id="ARBA00023212"/>
    </source>
</evidence>
<accession>A0A7J7YN20</accession>
<proteinExistence type="inferred from homology"/>
<feature type="region of interest" description="Disordered" evidence="6">
    <location>
        <begin position="52"/>
        <end position="129"/>
    </location>
</feature>
<keyword evidence="4" id="KW-0175">Coiled coil</keyword>
<dbReference type="GO" id="GO:0000226">
    <property type="term" value="P:microtubule cytoskeleton organization"/>
    <property type="evidence" value="ECO:0007669"/>
    <property type="project" value="InterPro"/>
</dbReference>
<evidence type="ECO:0000256" key="1">
    <source>
        <dbReference type="ARBA" id="ARBA00004245"/>
    </source>
</evidence>
<dbReference type="InterPro" id="IPR008604">
    <property type="entry name" value="MAP7_fam"/>
</dbReference>
<dbReference type="AlphaFoldDB" id="A0A7J7YN20"/>
<dbReference type="PANTHER" id="PTHR15073:SF4">
    <property type="entry name" value="ENSCONSIN"/>
    <property type="match status" value="1"/>
</dbReference>
<keyword evidence="5" id="KW-0206">Cytoskeleton</keyword>
<evidence type="ECO:0000256" key="4">
    <source>
        <dbReference type="ARBA" id="ARBA00023054"/>
    </source>
</evidence>
<comment type="subcellular location">
    <subcellularLocation>
        <location evidence="1">Cytoplasm</location>
        <location evidence="1">Cytoskeleton</location>
    </subcellularLocation>
</comment>
<evidence type="ECO:0000256" key="2">
    <source>
        <dbReference type="ARBA" id="ARBA00007525"/>
    </source>
</evidence>
<dbReference type="EMBL" id="JACAGB010000005">
    <property type="protein sequence ID" value="KAF6363209.1"/>
    <property type="molecule type" value="Genomic_DNA"/>
</dbReference>
<protein>
    <submittedName>
        <fullName evidence="7">Microtubule associated protein 7</fullName>
    </submittedName>
</protein>
<sequence length="281" mass="32195">MHPMEPFLPGSEQTVQAVATLPNPSLHGIPLKHIFVWFFSFSRQKREELAQRVAEERSRREEEARRLEAEQARERAEQLRRQAEEREQREREETERLQKQKEEEARVREEAEKARQEREKHFQREEQERLERKKRLEEIMKRTRRTETTDKKTVDQRNGDIAKGALTGGTVSALPGMMNSPGNGDPAASPHVDTSHQLKVTVDSTPNLEKQPNENGVSLENENFEEIINLPIGSKASRLDVANSENPEIPLNPILAFEDEGTLGSLPQVDGVQTQQTAEVI</sequence>
<evidence type="ECO:0000313" key="7">
    <source>
        <dbReference type="EMBL" id="KAF6363209.1"/>
    </source>
</evidence>
<dbReference type="Pfam" id="PF05672">
    <property type="entry name" value="MAP7"/>
    <property type="match status" value="1"/>
</dbReference>
<dbReference type="PANTHER" id="PTHR15073">
    <property type="entry name" value="MICROTUBULE-ASSOCIATED PROTEIN"/>
    <property type="match status" value="1"/>
</dbReference>
<reference evidence="7 8" key="1">
    <citation type="journal article" date="2020" name="Nature">
        <title>Six reference-quality genomes reveal evolution of bat adaptations.</title>
        <authorList>
            <person name="Jebb D."/>
            <person name="Huang Z."/>
            <person name="Pippel M."/>
            <person name="Hughes G.M."/>
            <person name="Lavrichenko K."/>
            <person name="Devanna P."/>
            <person name="Winkler S."/>
            <person name="Jermiin L.S."/>
            <person name="Skirmuntt E.C."/>
            <person name="Katzourakis A."/>
            <person name="Burkitt-Gray L."/>
            <person name="Ray D.A."/>
            <person name="Sullivan K.A.M."/>
            <person name="Roscito J.G."/>
            <person name="Kirilenko B.M."/>
            <person name="Davalos L.M."/>
            <person name="Corthals A.P."/>
            <person name="Power M.L."/>
            <person name="Jones G."/>
            <person name="Ransome R.D."/>
            <person name="Dechmann D.K.N."/>
            <person name="Locatelli A.G."/>
            <person name="Puechmaille S.J."/>
            <person name="Fedrigo O."/>
            <person name="Jarvis E.D."/>
            <person name="Hiller M."/>
            <person name="Vernes S.C."/>
            <person name="Myers E.W."/>
            <person name="Teeling E.C."/>
        </authorList>
    </citation>
    <scope>NUCLEOTIDE SEQUENCE [LARGE SCALE GENOMIC DNA]</scope>
    <source>
        <strain evidence="7">MPipKuh1</strain>
        <tissue evidence="7">Flight muscle</tissue>
    </source>
</reference>
<evidence type="ECO:0000256" key="3">
    <source>
        <dbReference type="ARBA" id="ARBA00022490"/>
    </source>
</evidence>
<keyword evidence="8" id="KW-1185">Reference proteome</keyword>
<organism evidence="7 8">
    <name type="scientific">Pipistrellus kuhlii</name>
    <name type="common">Kuhl's pipistrelle</name>
    <dbReference type="NCBI Taxonomy" id="59472"/>
    <lineage>
        <taxon>Eukaryota</taxon>
        <taxon>Metazoa</taxon>
        <taxon>Chordata</taxon>
        <taxon>Craniata</taxon>
        <taxon>Vertebrata</taxon>
        <taxon>Euteleostomi</taxon>
        <taxon>Mammalia</taxon>
        <taxon>Eutheria</taxon>
        <taxon>Laurasiatheria</taxon>
        <taxon>Chiroptera</taxon>
        <taxon>Yangochiroptera</taxon>
        <taxon>Vespertilionidae</taxon>
        <taxon>Pipistrellus</taxon>
    </lineage>
</organism>
<dbReference type="Proteomes" id="UP000558488">
    <property type="component" value="Unassembled WGS sequence"/>
</dbReference>
<comment type="similarity">
    <text evidence="2">Belongs to the MAP7 family.</text>
</comment>
<evidence type="ECO:0000313" key="8">
    <source>
        <dbReference type="Proteomes" id="UP000558488"/>
    </source>
</evidence>
<keyword evidence="3" id="KW-0963">Cytoplasm</keyword>